<evidence type="ECO:0000313" key="2">
    <source>
        <dbReference type="Proteomes" id="UP000611554"/>
    </source>
</evidence>
<reference evidence="2" key="1">
    <citation type="journal article" date="2019" name="Int. J. Syst. Evol. Microbiol.">
        <title>The Global Catalogue of Microorganisms (GCM) 10K type strain sequencing project: providing services to taxonomists for standard genome sequencing and annotation.</title>
        <authorList>
            <consortium name="The Broad Institute Genomics Platform"/>
            <consortium name="The Broad Institute Genome Sequencing Center for Infectious Disease"/>
            <person name="Wu L."/>
            <person name="Ma J."/>
        </authorList>
    </citation>
    <scope>NUCLEOTIDE SEQUENCE [LARGE SCALE GENOMIC DNA]</scope>
    <source>
        <strain evidence="2">JCM 3115</strain>
    </source>
</reference>
<organism evidence="1 2">
    <name type="scientific">Streptosporangium pseudovulgare</name>
    <dbReference type="NCBI Taxonomy" id="35765"/>
    <lineage>
        <taxon>Bacteria</taxon>
        <taxon>Bacillati</taxon>
        <taxon>Actinomycetota</taxon>
        <taxon>Actinomycetes</taxon>
        <taxon>Streptosporangiales</taxon>
        <taxon>Streptosporangiaceae</taxon>
        <taxon>Streptosporangium</taxon>
    </lineage>
</organism>
<evidence type="ECO:0000313" key="1">
    <source>
        <dbReference type="EMBL" id="GGQ23617.1"/>
    </source>
</evidence>
<comment type="caution">
    <text evidence="1">The sequence shown here is derived from an EMBL/GenBank/DDBJ whole genome shotgun (WGS) entry which is preliminary data.</text>
</comment>
<name>A0ABQ2RBK8_9ACTN</name>
<proteinExistence type="predicted"/>
<keyword evidence="2" id="KW-1185">Reference proteome</keyword>
<sequence length="65" mass="7351">MSPDEVKRWHALARRKSADPERIDQLYKAAVKECGGTVEKLAEAITRELAIEEGLAKLMAEIRRT</sequence>
<accession>A0ABQ2RBK8</accession>
<dbReference type="EMBL" id="BMQJ01000019">
    <property type="protein sequence ID" value="GGQ23617.1"/>
    <property type="molecule type" value="Genomic_DNA"/>
</dbReference>
<gene>
    <name evidence="1" type="ORF">GCM10010140_62370</name>
</gene>
<dbReference type="Proteomes" id="UP000611554">
    <property type="component" value="Unassembled WGS sequence"/>
</dbReference>
<protein>
    <submittedName>
        <fullName evidence="1">Uncharacterized protein</fullName>
    </submittedName>
</protein>
<dbReference type="RefSeq" id="WP_189250013.1">
    <property type="nucleotide sequence ID" value="NZ_BMQJ01000019.1"/>
</dbReference>